<evidence type="ECO:0000256" key="2">
    <source>
        <dbReference type="ARBA" id="ARBA00023242"/>
    </source>
</evidence>
<accession>A0AAV3ZV09</accession>
<feature type="domain" description="Fcf2 pre-rRNA processing C-terminal" evidence="4">
    <location>
        <begin position="200"/>
        <end position="293"/>
    </location>
</feature>
<sequence length="314" mass="35725">MSSQKKAKTKALPVESSSETDTSDNESSSSSNDGSQEEPSQVSHTSEHKDLQPAITLSCLRSWNAPKMNQCLQNYVSKLRMRKTTIPKIGVKKLSKIQDFTPWWDEFSKPVSKSSAKSQVVSVKGNDSFDNWFDKSHQGTSFTSGSSSWLSGHGYSNSSEGEQHQNSAPVEDIEVPSIYNQAPKTKGRRALKRERKAEREKTLGKKWFEMRAPEVDSATRMDMEMIRMRGVLDPKRFYKSNDRGGLPKYFQMGTVVDEGTDFYSSRLTKKQRKQTLVEELMADANVRQYNKRKYSEVQQKMRNKKFKGKKTAAS</sequence>
<feature type="compositionally biased region" description="Low complexity" evidence="3">
    <location>
        <begin position="15"/>
        <end position="33"/>
    </location>
</feature>
<dbReference type="Pfam" id="PF08698">
    <property type="entry name" value="Fcf2"/>
    <property type="match status" value="1"/>
</dbReference>
<dbReference type="PANTHER" id="PTHR21686:SF12">
    <property type="entry name" value="DEOXYNUCLEOTIDYLTRANSFERASE TERMINAL-INTERACTING PROTEIN 2"/>
    <property type="match status" value="1"/>
</dbReference>
<protein>
    <submittedName>
        <fullName evidence="5">Deoxynucleotidyltransferase terminal-interacting protein 2</fullName>
    </submittedName>
</protein>
<feature type="compositionally biased region" description="Basic residues" evidence="3">
    <location>
        <begin position="185"/>
        <end position="194"/>
    </location>
</feature>
<dbReference type="InterPro" id="IPR014810">
    <property type="entry name" value="Fcf2_C"/>
</dbReference>
<dbReference type="GO" id="GO:0006396">
    <property type="term" value="P:RNA processing"/>
    <property type="evidence" value="ECO:0007669"/>
    <property type="project" value="TreeGrafter"/>
</dbReference>
<evidence type="ECO:0000313" key="5">
    <source>
        <dbReference type="EMBL" id="GFN98277.1"/>
    </source>
</evidence>
<keyword evidence="2" id="KW-0539">Nucleus</keyword>
<dbReference type="PANTHER" id="PTHR21686">
    <property type="entry name" value="DEOXYNUCLEOTIDYLTRANSFERASE TERMINAL-INTERACTING PROTEIN 2"/>
    <property type="match status" value="1"/>
</dbReference>
<proteinExistence type="predicted"/>
<reference evidence="5 6" key="1">
    <citation type="journal article" date="2021" name="Elife">
        <title>Chloroplast acquisition without the gene transfer in kleptoplastic sea slugs, Plakobranchus ocellatus.</title>
        <authorList>
            <person name="Maeda T."/>
            <person name="Takahashi S."/>
            <person name="Yoshida T."/>
            <person name="Shimamura S."/>
            <person name="Takaki Y."/>
            <person name="Nagai Y."/>
            <person name="Toyoda A."/>
            <person name="Suzuki Y."/>
            <person name="Arimoto A."/>
            <person name="Ishii H."/>
            <person name="Satoh N."/>
            <person name="Nishiyama T."/>
            <person name="Hasebe M."/>
            <person name="Maruyama T."/>
            <person name="Minagawa J."/>
            <person name="Obokata J."/>
            <person name="Shigenobu S."/>
        </authorList>
    </citation>
    <scope>NUCLEOTIDE SEQUENCE [LARGE SCALE GENOMIC DNA]</scope>
</reference>
<dbReference type="GO" id="GO:0003723">
    <property type="term" value="F:RNA binding"/>
    <property type="evidence" value="ECO:0007669"/>
    <property type="project" value="TreeGrafter"/>
</dbReference>
<dbReference type="Proteomes" id="UP000735302">
    <property type="component" value="Unassembled WGS sequence"/>
</dbReference>
<name>A0AAV3ZV09_9GAST</name>
<dbReference type="GO" id="GO:0005730">
    <property type="term" value="C:nucleolus"/>
    <property type="evidence" value="ECO:0007669"/>
    <property type="project" value="UniProtKB-SubCell"/>
</dbReference>
<comment type="caution">
    <text evidence="5">The sequence shown here is derived from an EMBL/GenBank/DDBJ whole genome shotgun (WGS) entry which is preliminary data.</text>
</comment>
<evidence type="ECO:0000256" key="3">
    <source>
        <dbReference type="SAM" id="MobiDB-lite"/>
    </source>
</evidence>
<comment type="subcellular location">
    <subcellularLocation>
        <location evidence="1">Nucleus</location>
        <location evidence="1">Nucleolus</location>
    </subcellularLocation>
</comment>
<dbReference type="EMBL" id="BLXT01002841">
    <property type="protein sequence ID" value="GFN98277.1"/>
    <property type="molecule type" value="Genomic_DNA"/>
</dbReference>
<gene>
    <name evidence="5" type="ORF">PoB_002478300</name>
</gene>
<feature type="region of interest" description="Disordered" evidence="3">
    <location>
        <begin position="153"/>
        <end position="198"/>
    </location>
</feature>
<dbReference type="AlphaFoldDB" id="A0AAV3ZV09"/>
<evidence type="ECO:0000259" key="4">
    <source>
        <dbReference type="Pfam" id="PF08698"/>
    </source>
</evidence>
<evidence type="ECO:0000256" key="1">
    <source>
        <dbReference type="ARBA" id="ARBA00004604"/>
    </source>
</evidence>
<organism evidence="5 6">
    <name type="scientific">Plakobranchus ocellatus</name>
    <dbReference type="NCBI Taxonomy" id="259542"/>
    <lineage>
        <taxon>Eukaryota</taxon>
        <taxon>Metazoa</taxon>
        <taxon>Spiralia</taxon>
        <taxon>Lophotrochozoa</taxon>
        <taxon>Mollusca</taxon>
        <taxon>Gastropoda</taxon>
        <taxon>Heterobranchia</taxon>
        <taxon>Euthyneura</taxon>
        <taxon>Panpulmonata</taxon>
        <taxon>Sacoglossa</taxon>
        <taxon>Placobranchoidea</taxon>
        <taxon>Plakobranchidae</taxon>
        <taxon>Plakobranchus</taxon>
    </lineage>
</organism>
<dbReference type="InterPro" id="IPR039883">
    <property type="entry name" value="Fcf2/DNTTIP2"/>
</dbReference>
<feature type="region of interest" description="Disordered" evidence="3">
    <location>
        <begin position="1"/>
        <end position="49"/>
    </location>
</feature>
<keyword evidence="6" id="KW-1185">Reference proteome</keyword>
<evidence type="ECO:0000313" key="6">
    <source>
        <dbReference type="Proteomes" id="UP000735302"/>
    </source>
</evidence>